<keyword evidence="3" id="KW-0677">Repeat</keyword>
<proteinExistence type="predicted"/>
<dbReference type="SMART" id="SM00355">
    <property type="entry name" value="ZnF_C2H2"/>
    <property type="match status" value="4"/>
</dbReference>
<dbReference type="Pfam" id="PF00096">
    <property type="entry name" value="zf-C2H2"/>
    <property type="match status" value="1"/>
</dbReference>
<comment type="subcellular location">
    <subcellularLocation>
        <location evidence="1">Nucleus</location>
    </subcellularLocation>
</comment>
<feature type="domain" description="C2H2-type" evidence="9">
    <location>
        <begin position="190"/>
        <end position="218"/>
    </location>
</feature>
<protein>
    <recommendedName>
        <fullName evidence="9">C2H2-type domain-containing protein</fullName>
    </recommendedName>
</protein>
<dbReference type="InterPro" id="IPR050888">
    <property type="entry name" value="ZnF_C2H2-type_TF"/>
</dbReference>
<keyword evidence="4 7" id="KW-0863">Zinc-finger</keyword>
<feature type="domain" description="C2H2-type" evidence="9">
    <location>
        <begin position="221"/>
        <end position="248"/>
    </location>
</feature>
<keyword evidence="8" id="KW-0175">Coiled coil</keyword>
<dbReference type="GO" id="GO:0005634">
    <property type="term" value="C:nucleus"/>
    <property type="evidence" value="ECO:0007669"/>
    <property type="project" value="UniProtKB-SubCell"/>
</dbReference>
<dbReference type="PROSITE" id="PS50157">
    <property type="entry name" value="ZINC_FINGER_C2H2_2"/>
    <property type="match status" value="4"/>
</dbReference>
<keyword evidence="6" id="KW-0539">Nucleus</keyword>
<evidence type="ECO:0000256" key="3">
    <source>
        <dbReference type="ARBA" id="ARBA00022737"/>
    </source>
</evidence>
<dbReference type="GO" id="GO:0008270">
    <property type="term" value="F:zinc ion binding"/>
    <property type="evidence" value="ECO:0007669"/>
    <property type="project" value="UniProtKB-KW"/>
</dbReference>
<dbReference type="InterPro" id="IPR036236">
    <property type="entry name" value="Znf_C2H2_sf"/>
</dbReference>
<evidence type="ECO:0000256" key="8">
    <source>
        <dbReference type="SAM" id="Coils"/>
    </source>
</evidence>
<evidence type="ECO:0000256" key="4">
    <source>
        <dbReference type="ARBA" id="ARBA00022771"/>
    </source>
</evidence>
<evidence type="ECO:0000256" key="2">
    <source>
        <dbReference type="ARBA" id="ARBA00022723"/>
    </source>
</evidence>
<accession>A0A0Q9X272</accession>
<keyword evidence="2" id="KW-0479">Metal-binding</keyword>
<evidence type="ECO:0000256" key="1">
    <source>
        <dbReference type="ARBA" id="ARBA00004123"/>
    </source>
</evidence>
<evidence type="ECO:0000313" key="11">
    <source>
        <dbReference type="Proteomes" id="UP000007798"/>
    </source>
</evidence>
<dbReference type="eggNOG" id="KOG1721">
    <property type="taxonomic scope" value="Eukaryota"/>
</dbReference>
<feature type="domain" description="C2H2-type" evidence="9">
    <location>
        <begin position="369"/>
        <end position="392"/>
    </location>
</feature>
<dbReference type="AlphaFoldDB" id="A0A0Q9X272"/>
<dbReference type="InterPro" id="IPR013087">
    <property type="entry name" value="Znf_C2H2_type"/>
</dbReference>
<dbReference type="InParanoid" id="A0A0Q9X272"/>
<dbReference type="Proteomes" id="UP000007798">
    <property type="component" value="Unassembled WGS sequence"/>
</dbReference>
<feature type="coiled-coil region" evidence="8">
    <location>
        <begin position="81"/>
        <end position="114"/>
    </location>
</feature>
<organism evidence="10 11">
    <name type="scientific">Drosophila willistoni</name>
    <name type="common">Fruit fly</name>
    <dbReference type="NCBI Taxonomy" id="7260"/>
    <lineage>
        <taxon>Eukaryota</taxon>
        <taxon>Metazoa</taxon>
        <taxon>Ecdysozoa</taxon>
        <taxon>Arthropoda</taxon>
        <taxon>Hexapoda</taxon>
        <taxon>Insecta</taxon>
        <taxon>Pterygota</taxon>
        <taxon>Neoptera</taxon>
        <taxon>Endopterygota</taxon>
        <taxon>Diptera</taxon>
        <taxon>Brachycera</taxon>
        <taxon>Muscomorpha</taxon>
        <taxon>Ephydroidea</taxon>
        <taxon>Drosophilidae</taxon>
        <taxon>Drosophila</taxon>
        <taxon>Sophophora</taxon>
    </lineage>
</organism>
<reference evidence="10 11" key="1">
    <citation type="journal article" date="2007" name="Nature">
        <title>Evolution of genes and genomes on the Drosophila phylogeny.</title>
        <authorList>
            <consortium name="Drosophila 12 Genomes Consortium"/>
            <person name="Clark A.G."/>
            <person name="Eisen M.B."/>
            <person name="Smith D.R."/>
            <person name="Bergman C.M."/>
            <person name="Oliver B."/>
            <person name="Markow T.A."/>
            <person name="Kaufman T.C."/>
            <person name="Kellis M."/>
            <person name="Gelbart W."/>
            <person name="Iyer V.N."/>
            <person name="Pollard D.A."/>
            <person name="Sackton T.B."/>
            <person name="Larracuente A.M."/>
            <person name="Singh N.D."/>
            <person name="Abad J.P."/>
            <person name="Abt D.N."/>
            <person name="Adryan B."/>
            <person name="Aguade M."/>
            <person name="Akashi H."/>
            <person name="Anderson W.W."/>
            <person name="Aquadro C.F."/>
            <person name="Ardell D.H."/>
            <person name="Arguello R."/>
            <person name="Artieri C.G."/>
            <person name="Barbash D.A."/>
            <person name="Barker D."/>
            <person name="Barsanti P."/>
            <person name="Batterham P."/>
            <person name="Batzoglou S."/>
            <person name="Begun D."/>
            <person name="Bhutkar A."/>
            <person name="Blanco E."/>
            <person name="Bosak S.A."/>
            <person name="Bradley R.K."/>
            <person name="Brand A.D."/>
            <person name="Brent M.R."/>
            <person name="Brooks A.N."/>
            <person name="Brown R.H."/>
            <person name="Butlin R.K."/>
            <person name="Caggese C."/>
            <person name="Calvi B.R."/>
            <person name="Bernardo de Carvalho A."/>
            <person name="Caspi A."/>
            <person name="Castrezana S."/>
            <person name="Celniker S.E."/>
            <person name="Chang J.L."/>
            <person name="Chapple C."/>
            <person name="Chatterji S."/>
            <person name="Chinwalla A."/>
            <person name="Civetta A."/>
            <person name="Clifton S.W."/>
            <person name="Comeron J.M."/>
            <person name="Costello J.C."/>
            <person name="Coyne J.A."/>
            <person name="Daub J."/>
            <person name="David R.G."/>
            <person name="Delcher A.L."/>
            <person name="Delehaunty K."/>
            <person name="Do C.B."/>
            <person name="Ebling H."/>
            <person name="Edwards K."/>
            <person name="Eickbush T."/>
            <person name="Evans J.D."/>
            <person name="Filipski A."/>
            <person name="Findeiss S."/>
            <person name="Freyhult E."/>
            <person name="Fulton L."/>
            <person name="Fulton R."/>
            <person name="Garcia A.C."/>
            <person name="Gardiner A."/>
            <person name="Garfield D.A."/>
            <person name="Garvin B.E."/>
            <person name="Gibson G."/>
            <person name="Gilbert D."/>
            <person name="Gnerre S."/>
            <person name="Godfrey J."/>
            <person name="Good R."/>
            <person name="Gotea V."/>
            <person name="Gravely B."/>
            <person name="Greenberg A.J."/>
            <person name="Griffiths-Jones S."/>
            <person name="Gross S."/>
            <person name="Guigo R."/>
            <person name="Gustafson E.A."/>
            <person name="Haerty W."/>
            <person name="Hahn M.W."/>
            <person name="Halligan D.L."/>
            <person name="Halpern A.L."/>
            <person name="Halter G.M."/>
            <person name="Han M.V."/>
            <person name="Heger A."/>
            <person name="Hillier L."/>
            <person name="Hinrichs A.S."/>
            <person name="Holmes I."/>
            <person name="Hoskins R.A."/>
            <person name="Hubisz M.J."/>
            <person name="Hultmark D."/>
            <person name="Huntley M.A."/>
            <person name="Jaffe D.B."/>
            <person name="Jagadeeshan S."/>
            <person name="Jeck W.R."/>
            <person name="Johnson J."/>
            <person name="Jones C.D."/>
            <person name="Jordan W.C."/>
            <person name="Karpen G.H."/>
            <person name="Kataoka E."/>
            <person name="Keightley P.D."/>
            <person name="Kheradpour P."/>
            <person name="Kirkness E.F."/>
            <person name="Koerich L.B."/>
            <person name="Kristiansen K."/>
            <person name="Kudrna D."/>
            <person name="Kulathinal R.J."/>
            <person name="Kumar S."/>
            <person name="Kwok R."/>
            <person name="Lander E."/>
            <person name="Langley C.H."/>
            <person name="Lapoint R."/>
            <person name="Lazzaro B.P."/>
            <person name="Lee S.J."/>
            <person name="Levesque L."/>
            <person name="Li R."/>
            <person name="Lin C.F."/>
            <person name="Lin M.F."/>
            <person name="Lindblad-Toh K."/>
            <person name="Llopart A."/>
            <person name="Long M."/>
            <person name="Low L."/>
            <person name="Lozovsky E."/>
            <person name="Lu J."/>
            <person name="Luo M."/>
            <person name="Machado C.A."/>
            <person name="Makalowski W."/>
            <person name="Marzo M."/>
            <person name="Matsuda M."/>
            <person name="Matzkin L."/>
            <person name="McAllister B."/>
            <person name="McBride C.S."/>
            <person name="McKernan B."/>
            <person name="McKernan K."/>
            <person name="Mendez-Lago M."/>
            <person name="Minx P."/>
            <person name="Mollenhauer M.U."/>
            <person name="Montooth K."/>
            <person name="Mount S.M."/>
            <person name="Mu X."/>
            <person name="Myers E."/>
            <person name="Negre B."/>
            <person name="Newfeld S."/>
            <person name="Nielsen R."/>
            <person name="Noor M.A."/>
            <person name="O'Grady P."/>
            <person name="Pachter L."/>
            <person name="Papaceit M."/>
            <person name="Parisi M.J."/>
            <person name="Parisi M."/>
            <person name="Parts L."/>
            <person name="Pedersen J.S."/>
            <person name="Pesole G."/>
            <person name="Phillippy A.M."/>
            <person name="Ponting C.P."/>
            <person name="Pop M."/>
            <person name="Porcelli D."/>
            <person name="Powell J.R."/>
            <person name="Prohaska S."/>
            <person name="Pruitt K."/>
            <person name="Puig M."/>
            <person name="Quesneville H."/>
            <person name="Ram K.R."/>
            <person name="Rand D."/>
            <person name="Rasmussen M.D."/>
            <person name="Reed L.K."/>
            <person name="Reenan R."/>
            <person name="Reily A."/>
            <person name="Remington K.A."/>
            <person name="Rieger T.T."/>
            <person name="Ritchie M.G."/>
            <person name="Robin C."/>
            <person name="Rogers Y.H."/>
            <person name="Rohde C."/>
            <person name="Rozas J."/>
            <person name="Rubenfield M.J."/>
            <person name="Ruiz A."/>
            <person name="Russo S."/>
            <person name="Salzberg S.L."/>
            <person name="Sanchez-Gracia A."/>
            <person name="Saranga D.J."/>
            <person name="Sato H."/>
            <person name="Schaeffer S.W."/>
            <person name="Schatz M.C."/>
            <person name="Schlenke T."/>
            <person name="Schwartz R."/>
            <person name="Segarra C."/>
            <person name="Singh R.S."/>
            <person name="Sirot L."/>
            <person name="Sirota M."/>
            <person name="Sisneros N.B."/>
            <person name="Smith C.D."/>
            <person name="Smith T.F."/>
            <person name="Spieth J."/>
            <person name="Stage D.E."/>
            <person name="Stark A."/>
            <person name="Stephan W."/>
            <person name="Strausberg R.L."/>
            <person name="Strempel S."/>
            <person name="Sturgill D."/>
            <person name="Sutton G."/>
            <person name="Sutton G.G."/>
            <person name="Tao W."/>
            <person name="Teichmann S."/>
            <person name="Tobari Y.N."/>
            <person name="Tomimura Y."/>
            <person name="Tsolas J.M."/>
            <person name="Valente V.L."/>
            <person name="Venter E."/>
            <person name="Venter J.C."/>
            <person name="Vicario S."/>
            <person name="Vieira F.G."/>
            <person name="Vilella A.J."/>
            <person name="Villasante A."/>
            <person name="Walenz B."/>
            <person name="Wang J."/>
            <person name="Wasserman M."/>
            <person name="Watts T."/>
            <person name="Wilson D."/>
            <person name="Wilson R.K."/>
            <person name="Wing R.A."/>
            <person name="Wolfner M.F."/>
            <person name="Wong A."/>
            <person name="Wong G.K."/>
            <person name="Wu C.I."/>
            <person name="Wu G."/>
            <person name="Yamamoto D."/>
            <person name="Yang H.P."/>
            <person name="Yang S.P."/>
            <person name="Yorke J.A."/>
            <person name="Yoshida K."/>
            <person name="Zdobnov E."/>
            <person name="Zhang P."/>
            <person name="Zhang Y."/>
            <person name="Zimin A.V."/>
            <person name="Baldwin J."/>
            <person name="Abdouelleil A."/>
            <person name="Abdulkadir J."/>
            <person name="Abebe A."/>
            <person name="Abera B."/>
            <person name="Abreu J."/>
            <person name="Acer S.C."/>
            <person name="Aftuck L."/>
            <person name="Alexander A."/>
            <person name="An P."/>
            <person name="Anderson E."/>
            <person name="Anderson S."/>
            <person name="Arachi H."/>
            <person name="Azer M."/>
            <person name="Bachantsang P."/>
            <person name="Barry A."/>
            <person name="Bayul T."/>
            <person name="Berlin A."/>
            <person name="Bessette D."/>
            <person name="Bloom T."/>
            <person name="Blye J."/>
            <person name="Boguslavskiy L."/>
            <person name="Bonnet C."/>
            <person name="Boukhgalter B."/>
            <person name="Bourzgui I."/>
            <person name="Brown A."/>
            <person name="Cahill P."/>
            <person name="Channer S."/>
            <person name="Cheshatsang Y."/>
            <person name="Chuda L."/>
            <person name="Citroen M."/>
            <person name="Collymore A."/>
            <person name="Cooke P."/>
            <person name="Costello M."/>
            <person name="D'Aco K."/>
            <person name="Daza R."/>
            <person name="De Haan G."/>
            <person name="DeGray S."/>
            <person name="DeMaso C."/>
            <person name="Dhargay N."/>
            <person name="Dooley K."/>
            <person name="Dooley E."/>
            <person name="Doricent M."/>
            <person name="Dorje P."/>
            <person name="Dorjee K."/>
            <person name="Dupes A."/>
            <person name="Elong R."/>
            <person name="Falk J."/>
            <person name="Farina A."/>
            <person name="Faro S."/>
            <person name="Ferguson D."/>
            <person name="Fisher S."/>
            <person name="Foley C.D."/>
            <person name="Franke A."/>
            <person name="Friedrich D."/>
            <person name="Gadbois L."/>
            <person name="Gearin G."/>
            <person name="Gearin C.R."/>
            <person name="Giannoukos G."/>
            <person name="Goode T."/>
            <person name="Graham J."/>
            <person name="Grandbois E."/>
            <person name="Grewal S."/>
            <person name="Gyaltsen K."/>
            <person name="Hafez N."/>
            <person name="Hagos B."/>
            <person name="Hall J."/>
            <person name="Henson C."/>
            <person name="Hollinger A."/>
            <person name="Honan T."/>
            <person name="Huard M.D."/>
            <person name="Hughes L."/>
            <person name="Hurhula B."/>
            <person name="Husby M.E."/>
            <person name="Kamat A."/>
            <person name="Kanga B."/>
            <person name="Kashin S."/>
            <person name="Khazanovich D."/>
            <person name="Kisner P."/>
            <person name="Lance K."/>
            <person name="Lara M."/>
            <person name="Lee W."/>
            <person name="Lennon N."/>
            <person name="Letendre F."/>
            <person name="LeVine R."/>
            <person name="Lipovsky A."/>
            <person name="Liu X."/>
            <person name="Liu J."/>
            <person name="Liu S."/>
            <person name="Lokyitsang T."/>
            <person name="Lokyitsang Y."/>
            <person name="Lubonja R."/>
            <person name="Lui A."/>
            <person name="MacDonald P."/>
            <person name="Magnisalis V."/>
            <person name="Maru K."/>
            <person name="Matthews C."/>
            <person name="McCusker W."/>
            <person name="McDonough S."/>
            <person name="Mehta T."/>
            <person name="Meldrim J."/>
            <person name="Meneus L."/>
            <person name="Mihai O."/>
            <person name="Mihalev A."/>
            <person name="Mihova T."/>
            <person name="Mittelman R."/>
            <person name="Mlenga V."/>
            <person name="Montmayeur A."/>
            <person name="Mulrain L."/>
            <person name="Navidi A."/>
            <person name="Naylor J."/>
            <person name="Negash T."/>
            <person name="Nguyen T."/>
            <person name="Nguyen N."/>
            <person name="Nicol R."/>
            <person name="Norbu C."/>
            <person name="Norbu N."/>
            <person name="Novod N."/>
            <person name="O'Neill B."/>
            <person name="Osman S."/>
            <person name="Markiewicz E."/>
            <person name="Oyono O.L."/>
            <person name="Patti C."/>
            <person name="Phunkhang P."/>
            <person name="Pierre F."/>
            <person name="Priest M."/>
            <person name="Raghuraman S."/>
            <person name="Rege F."/>
            <person name="Reyes R."/>
            <person name="Rise C."/>
            <person name="Rogov P."/>
            <person name="Ross K."/>
            <person name="Ryan E."/>
            <person name="Settipalli S."/>
            <person name="Shea T."/>
            <person name="Sherpa N."/>
            <person name="Shi L."/>
            <person name="Shih D."/>
            <person name="Sparrow T."/>
            <person name="Spaulding J."/>
            <person name="Stalker J."/>
            <person name="Stange-Thomann N."/>
            <person name="Stavropoulos S."/>
            <person name="Stone C."/>
            <person name="Strader C."/>
            <person name="Tesfaye S."/>
            <person name="Thomson T."/>
            <person name="Thoulutsang Y."/>
            <person name="Thoulutsang D."/>
            <person name="Topham K."/>
            <person name="Topping I."/>
            <person name="Tsamla T."/>
            <person name="Vassiliev H."/>
            <person name="Vo A."/>
            <person name="Wangchuk T."/>
            <person name="Wangdi T."/>
            <person name="Weiand M."/>
            <person name="Wilkinson J."/>
            <person name="Wilson A."/>
            <person name="Yadav S."/>
            <person name="Young G."/>
            <person name="Yu Q."/>
            <person name="Zembek L."/>
            <person name="Zhong D."/>
            <person name="Zimmer A."/>
            <person name="Zwirko Z."/>
            <person name="Jaffe D.B."/>
            <person name="Alvarez P."/>
            <person name="Brockman W."/>
            <person name="Butler J."/>
            <person name="Chin C."/>
            <person name="Gnerre S."/>
            <person name="Grabherr M."/>
            <person name="Kleber M."/>
            <person name="Mauceli E."/>
            <person name="MacCallum I."/>
        </authorList>
    </citation>
    <scope>NUCLEOTIDE SEQUENCE [LARGE SCALE GENOMIC DNA]</scope>
    <source>
        <strain evidence="11">Tucson 14030-0811.24</strain>
    </source>
</reference>
<evidence type="ECO:0000256" key="5">
    <source>
        <dbReference type="ARBA" id="ARBA00022833"/>
    </source>
</evidence>
<keyword evidence="5" id="KW-0862">Zinc</keyword>
<dbReference type="OrthoDB" id="6077919at2759"/>
<sequence length="452" mass="50907">MTKTAGTISTMKFVCDYCNLEITSSPIYTETKVFAGRKISDLLQIVSNFSLPTNFRIELCNVCASNLIIATSLIVKTQKLIDNSLKKMETIDQNKNEEEELNQLDVQLVDLKENGSPPYPNECKPIDLTNAVQLLPSNDKPKENQSLVQLFGASIASNVKERKSKEVEDLTSEHETKEVTTIDNSYVKDFGCRLCDFKGMEAESLKKHLKSVHQLQRPRIFFCNVCPKSFGLIKTLSTHLLTHGIINPQDTANSQEKMTKKKPTATKRLALVEEPKSKEVPSSSVPIVIQKMVDHANTPDCNVQDIEENEIENTLEDTEKKDKPIDQSNKKTSITDVGKFYESFDGINHEVMPLKKSKTASSKTNEDVVDCTQCGKTVSSLKSLQSHIQKKHNKIIKCPICLSVYACHLKYVTHFNKCDKGNGFPCGVRKCKKVFQNGDYLISHLKKKHVFR</sequence>
<keyword evidence="11" id="KW-1185">Reference proteome</keyword>
<feature type="domain" description="C2H2-type" evidence="9">
    <location>
        <begin position="424"/>
        <end position="452"/>
    </location>
</feature>
<evidence type="ECO:0000313" key="10">
    <source>
        <dbReference type="EMBL" id="KRF98316.1"/>
    </source>
</evidence>
<dbReference type="EMBL" id="CH963857">
    <property type="protein sequence ID" value="KRF98316.1"/>
    <property type="molecule type" value="Genomic_DNA"/>
</dbReference>
<dbReference type="Gene3D" id="3.30.160.60">
    <property type="entry name" value="Classic Zinc Finger"/>
    <property type="match status" value="1"/>
</dbReference>
<evidence type="ECO:0000256" key="6">
    <source>
        <dbReference type="ARBA" id="ARBA00023242"/>
    </source>
</evidence>
<gene>
    <name evidence="10" type="primary">Dwil\GK15002</name>
    <name evidence="10" type="ORF">Dwil_GK15002</name>
</gene>
<name>A0A0Q9X272_DROWI</name>
<evidence type="ECO:0000256" key="7">
    <source>
        <dbReference type="PROSITE-ProRule" id="PRU00042"/>
    </source>
</evidence>
<dbReference type="PROSITE" id="PS00028">
    <property type="entry name" value="ZINC_FINGER_C2H2_1"/>
    <property type="match status" value="3"/>
</dbReference>
<evidence type="ECO:0000259" key="9">
    <source>
        <dbReference type="PROSITE" id="PS50157"/>
    </source>
</evidence>
<dbReference type="SUPFAM" id="SSF57667">
    <property type="entry name" value="beta-beta-alpha zinc fingers"/>
    <property type="match status" value="1"/>
</dbReference>
<dbReference type="PANTHER" id="PTHR24406">
    <property type="entry name" value="TRANSCRIPTIONAL REPRESSOR CTCFL-RELATED"/>
    <property type="match status" value="1"/>
</dbReference>